<proteinExistence type="predicted"/>
<sequence>MRGLERDEILKALITQDVGEDLSYYNEILNSTEDNIDYPDILSQTVSKIFRLVLTGKLDPWSVNISEFKNIFAREKNENFEIAGILISSAWHVLYEKSIYMVQRAIYEGPDSPEEYAEPEDGMDVFNADDTTIGTMPDLRVPVIHQEEAKVTLKEFLSAMKSVYRNSEKKVVEEEPEDIPDIDEDIIARSNTDAVDEGIKDTLQRISHYMNPFFVEDYWGNTKYERANFILFLLFLERGGKVTLNQEEPFGNIEVIKLF</sequence>
<dbReference type="KEGG" id="fac:FACI_IFERC01G1573"/>
<keyword evidence="2" id="KW-1185">Reference proteome</keyword>
<evidence type="ECO:0000313" key="1">
    <source>
        <dbReference type="EMBL" id="AGO61553.1"/>
    </source>
</evidence>
<organism evidence="1 2">
    <name type="scientific">Ferroplasma acidarmanus Fer1</name>
    <dbReference type="NCBI Taxonomy" id="333146"/>
    <lineage>
        <taxon>Archaea</taxon>
        <taxon>Methanobacteriati</taxon>
        <taxon>Thermoplasmatota</taxon>
        <taxon>Thermoplasmata</taxon>
        <taxon>Thermoplasmatales</taxon>
        <taxon>Ferroplasmaceae</taxon>
        <taxon>Ferroplasma</taxon>
    </lineage>
</organism>
<name>S0AQN8_FERAC</name>
<evidence type="ECO:0008006" key="3">
    <source>
        <dbReference type="Google" id="ProtNLM"/>
    </source>
</evidence>
<reference evidence="1 2" key="1">
    <citation type="journal article" date="2007" name="Proc. Natl. Acad. Sci. U.S.A.">
        <title>Genome dynamics in a natural archaeal population.</title>
        <authorList>
            <person name="Allen E.E."/>
            <person name="Tyson G.W."/>
            <person name="Whitaker R.J."/>
            <person name="Detter J.C."/>
            <person name="Richardson P.M."/>
            <person name="Banfield J.F."/>
        </authorList>
    </citation>
    <scope>NUCLEOTIDE SEQUENCE [LARGE SCALE GENOMIC DNA]</scope>
    <source>
        <strain evidence="2">fer1</strain>
    </source>
</reference>
<dbReference type="Proteomes" id="UP000014660">
    <property type="component" value="Chromosome"/>
</dbReference>
<dbReference type="EMBL" id="CP004145">
    <property type="protein sequence ID" value="AGO61553.1"/>
    <property type="molecule type" value="Genomic_DNA"/>
</dbReference>
<dbReference type="HOGENOM" id="CLU_1182910_0_0_2"/>
<dbReference type="InterPro" id="IPR023093">
    <property type="entry name" value="ScpA-like_C"/>
</dbReference>
<dbReference type="AlphaFoldDB" id="S0AQN8"/>
<dbReference type="Gene3D" id="1.10.10.580">
    <property type="entry name" value="Structural maintenance of chromosome 1. Chain E"/>
    <property type="match status" value="1"/>
</dbReference>
<gene>
    <name evidence="1" type="ORF">FACI_IFERC00001G1573</name>
</gene>
<evidence type="ECO:0000313" key="2">
    <source>
        <dbReference type="Proteomes" id="UP000014660"/>
    </source>
</evidence>
<protein>
    <recommendedName>
        <fullName evidence="3">Segregation and condensation protein A</fullName>
    </recommendedName>
</protein>
<accession>S0AQN8</accession>